<protein>
    <submittedName>
        <fullName evidence="1">Uncharacterized protein</fullName>
    </submittedName>
</protein>
<name>A0A963YY04_9PROT</name>
<dbReference type="Proteomes" id="UP000708298">
    <property type="component" value="Unassembled WGS sequence"/>
</dbReference>
<reference evidence="1" key="2">
    <citation type="submission" date="2021-01" db="EMBL/GenBank/DDBJ databases">
        <authorList>
            <person name="Mieszkin S."/>
            <person name="Pouder E."/>
            <person name="Alain K."/>
        </authorList>
    </citation>
    <scope>NUCLEOTIDE SEQUENCE</scope>
    <source>
        <strain evidence="1">HW T2.11</strain>
    </source>
</reference>
<reference evidence="1" key="1">
    <citation type="journal article" date="2021" name="Microorganisms">
        <title>Acidisoma silvae sp. nov. and Acidisomacellulosilytica sp. nov., Two Acidophilic Bacteria Isolated from Decaying Wood, Hydrolyzing Cellulose and Producing Poly-3-hydroxybutyrate.</title>
        <authorList>
            <person name="Mieszkin S."/>
            <person name="Pouder E."/>
            <person name="Uroz S."/>
            <person name="Simon-Colin C."/>
            <person name="Alain K."/>
        </authorList>
    </citation>
    <scope>NUCLEOTIDE SEQUENCE</scope>
    <source>
        <strain evidence="1">HW T2.11</strain>
    </source>
</reference>
<keyword evidence="2" id="KW-1185">Reference proteome</keyword>
<comment type="caution">
    <text evidence="1">The sequence shown here is derived from an EMBL/GenBank/DDBJ whole genome shotgun (WGS) entry which is preliminary data.</text>
</comment>
<accession>A0A963YY04</accession>
<dbReference type="EMBL" id="JAESVB010000030">
    <property type="protein sequence ID" value="MCB8878345.1"/>
    <property type="molecule type" value="Genomic_DNA"/>
</dbReference>
<dbReference type="AlphaFoldDB" id="A0A963YY04"/>
<proteinExistence type="predicted"/>
<evidence type="ECO:0000313" key="1">
    <source>
        <dbReference type="EMBL" id="MCB8878345.1"/>
    </source>
</evidence>
<dbReference type="RefSeq" id="WP_227323993.1">
    <property type="nucleotide sequence ID" value="NZ_JAESVB010000030.1"/>
</dbReference>
<evidence type="ECO:0000313" key="2">
    <source>
        <dbReference type="Proteomes" id="UP000708298"/>
    </source>
</evidence>
<organism evidence="1 2">
    <name type="scientific">Acidisoma silvae</name>
    <dbReference type="NCBI Taxonomy" id="2802396"/>
    <lineage>
        <taxon>Bacteria</taxon>
        <taxon>Pseudomonadati</taxon>
        <taxon>Pseudomonadota</taxon>
        <taxon>Alphaproteobacteria</taxon>
        <taxon>Acetobacterales</taxon>
        <taxon>Acidocellaceae</taxon>
        <taxon>Acidisoma</taxon>
    </lineage>
</organism>
<gene>
    <name evidence="1" type="ORF">ASILVAE211_24430</name>
</gene>
<sequence length="185" mass="20950">MSSWRVGTDVPLSVSWTSEQSFDLKESSEFPGWVDLVQQECQGKGDPKFATLHVSRQRRAMHRHLCHVCGRQTLARDRYIFPLVTGGFVTLGDETMRYASTVPSVHLDCAKKAQKLCPHIHQSMNDPVPFPSEETDLHPRPNVPAGMEELEKTLPRGLKVVFSSVRVFGPRFSRRIARLRNDAPI</sequence>